<name>A0ABY4RNM3_9BACL</name>
<evidence type="ECO:0000313" key="2">
    <source>
        <dbReference type="Proteomes" id="UP001057134"/>
    </source>
</evidence>
<organism evidence="1 2">
    <name type="scientific">Paenibacillus konkukensis</name>
    <dbReference type="NCBI Taxonomy" id="2020716"/>
    <lineage>
        <taxon>Bacteria</taxon>
        <taxon>Bacillati</taxon>
        <taxon>Bacillota</taxon>
        <taxon>Bacilli</taxon>
        <taxon>Bacillales</taxon>
        <taxon>Paenibacillaceae</taxon>
        <taxon>Paenibacillus</taxon>
    </lineage>
</organism>
<reference evidence="1" key="1">
    <citation type="submission" date="2018-02" db="EMBL/GenBank/DDBJ databases">
        <authorList>
            <person name="Kim S.-K."/>
            <person name="Jung H.-I."/>
            <person name="Lee S.-W."/>
        </authorList>
    </citation>
    <scope>NUCLEOTIDE SEQUENCE</scope>
    <source>
        <strain evidence="1">SK3146</strain>
    </source>
</reference>
<dbReference type="Proteomes" id="UP001057134">
    <property type="component" value="Chromosome"/>
</dbReference>
<evidence type="ECO:0008006" key="3">
    <source>
        <dbReference type="Google" id="ProtNLM"/>
    </source>
</evidence>
<protein>
    <recommendedName>
        <fullName evidence="3">Glycosyl hydrolase family 30 beta sandwich domain-containing protein</fullName>
    </recommendedName>
</protein>
<reference evidence="1" key="2">
    <citation type="journal article" date="2021" name="J Anim Sci Technol">
        <title>Complete genome sequence of Paenibacillus konkukensis sp. nov. SK3146 as a potential probiotic strain.</title>
        <authorList>
            <person name="Jung H.I."/>
            <person name="Park S."/>
            <person name="Niu K.M."/>
            <person name="Lee S.W."/>
            <person name="Kothari D."/>
            <person name="Yi K.J."/>
            <person name="Kim S.K."/>
        </authorList>
    </citation>
    <scope>NUCLEOTIDE SEQUENCE</scope>
    <source>
        <strain evidence="1">SK3146</strain>
    </source>
</reference>
<gene>
    <name evidence="1" type="ORF">SK3146_03278</name>
</gene>
<evidence type="ECO:0000313" key="1">
    <source>
        <dbReference type="EMBL" id="UQZ84046.1"/>
    </source>
</evidence>
<sequence>MRPGYQRIDAVSSDPSLLFAATKINSSGKAQLVVVNTSSSDITATVSGFSSSSAAVSKLKTSATDNLNNMAESALTGGSFTQTFSAKSIYSFSEK</sequence>
<dbReference type="InterPro" id="IPR013780">
    <property type="entry name" value="Glyco_hydro_b"/>
</dbReference>
<keyword evidence="2" id="KW-1185">Reference proteome</keyword>
<dbReference type="Gene3D" id="2.60.40.1180">
    <property type="entry name" value="Golgi alpha-mannosidase II"/>
    <property type="match status" value="1"/>
</dbReference>
<accession>A0ABY4RNM3</accession>
<dbReference type="EMBL" id="CP027059">
    <property type="protein sequence ID" value="UQZ84046.1"/>
    <property type="molecule type" value="Genomic_DNA"/>
</dbReference>
<dbReference type="SUPFAM" id="SSF51011">
    <property type="entry name" value="Glycosyl hydrolase domain"/>
    <property type="match status" value="1"/>
</dbReference>
<proteinExistence type="predicted"/>